<sequence>MKFSNTIFAATGLFLAQPFFLSVAHAQGTPDDLPPALETWCDQYHGRDFGLCNSYCEAQDCEAPDADKNSCDGLREKFLARTGETRFPCEPSRCPCWDSIEALVGDDLLIGDSNVFDNGAQSYSLAFGDEGVAVSSVAVRRGTLCIGRNVDGTFVLRDLEEDDYDGCVNDVLVHATAISGVDGNMKSSCAPYPSSTATCPCWDGSDTSGDFPVFPGISGFTLDSSIFSTSRNGVNSYVTLDDGNYPIYHGVRNNIGTGLACTVKTNTKVLYNSAEYEACYNDILSWSAHSVGDNECHAFF</sequence>
<proteinExistence type="predicted"/>
<keyword evidence="1" id="KW-0732">Signal</keyword>
<dbReference type="EMBL" id="CAICTM010000476">
    <property type="protein sequence ID" value="CAB9511287.1"/>
    <property type="molecule type" value="Genomic_DNA"/>
</dbReference>
<reference evidence="2" key="1">
    <citation type="submission" date="2020-06" db="EMBL/GenBank/DDBJ databases">
        <authorList>
            <consortium name="Plant Systems Biology data submission"/>
        </authorList>
    </citation>
    <scope>NUCLEOTIDE SEQUENCE</scope>
    <source>
        <strain evidence="2">D6</strain>
    </source>
</reference>
<name>A0A9N8HFW1_9STRA</name>
<feature type="signal peptide" evidence="1">
    <location>
        <begin position="1"/>
        <end position="26"/>
    </location>
</feature>
<accession>A0A9N8HFW1</accession>
<gene>
    <name evidence="2" type="ORF">SEMRO_477_G150900.1</name>
</gene>
<organism evidence="2 3">
    <name type="scientific">Seminavis robusta</name>
    <dbReference type="NCBI Taxonomy" id="568900"/>
    <lineage>
        <taxon>Eukaryota</taxon>
        <taxon>Sar</taxon>
        <taxon>Stramenopiles</taxon>
        <taxon>Ochrophyta</taxon>
        <taxon>Bacillariophyta</taxon>
        <taxon>Bacillariophyceae</taxon>
        <taxon>Bacillariophycidae</taxon>
        <taxon>Naviculales</taxon>
        <taxon>Naviculaceae</taxon>
        <taxon>Seminavis</taxon>
    </lineage>
</organism>
<feature type="chain" id="PRO_5040114472" evidence="1">
    <location>
        <begin position="27"/>
        <end position="300"/>
    </location>
</feature>
<comment type="caution">
    <text evidence="2">The sequence shown here is derived from an EMBL/GenBank/DDBJ whole genome shotgun (WGS) entry which is preliminary data.</text>
</comment>
<evidence type="ECO:0000313" key="3">
    <source>
        <dbReference type="Proteomes" id="UP001153069"/>
    </source>
</evidence>
<dbReference type="AlphaFoldDB" id="A0A9N8HFW1"/>
<dbReference type="Proteomes" id="UP001153069">
    <property type="component" value="Unassembled WGS sequence"/>
</dbReference>
<keyword evidence="3" id="KW-1185">Reference proteome</keyword>
<evidence type="ECO:0000256" key="1">
    <source>
        <dbReference type="SAM" id="SignalP"/>
    </source>
</evidence>
<evidence type="ECO:0000313" key="2">
    <source>
        <dbReference type="EMBL" id="CAB9511287.1"/>
    </source>
</evidence>
<protein>
    <submittedName>
        <fullName evidence="2">Uncharacterized protein</fullName>
    </submittedName>
</protein>